<protein>
    <recommendedName>
        <fullName evidence="2">Adhesin</fullName>
    </recommendedName>
</protein>
<name>A0AAU8HVS8_9FIRM</name>
<evidence type="ECO:0008006" key="2">
    <source>
        <dbReference type="Google" id="ProtNLM"/>
    </source>
</evidence>
<reference evidence="1" key="2">
    <citation type="submission" date="2024-06" db="EMBL/GenBank/DDBJ databases">
        <authorList>
            <person name="Petrova K.O."/>
            <person name="Toshchakov S.V."/>
            <person name="Boltjanskaja Y.V."/>
            <person name="Kevbrin V.V."/>
        </authorList>
    </citation>
    <scope>NUCLEOTIDE SEQUENCE</scope>
    <source>
        <strain evidence="1">Z-710</strain>
    </source>
</reference>
<dbReference type="PANTHER" id="PTHR34094:SF1">
    <property type="entry name" value="PROTEIN FAM185A"/>
    <property type="match status" value="1"/>
</dbReference>
<reference evidence="1" key="1">
    <citation type="journal article" date="2018" name="Antonie Van Leeuwenhoek">
        <title>Proteinivorax hydrogeniformans sp. nov., an anaerobic, haloalkaliphilic bacterium fermenting proteinaceous compounds with high hydrogen production.</title>
        <authorList>
            <person name="Boltyanskaya Y."/>
            <person name="Detkova E."/>
            <person name="Pimenov N."/>
            <person name="Kevbrin V."/>
        </authorList>
    </citation>
    <scope>NUCLEOTIDE SEQUENCE</scope>
    <source>
        <strain evidence="1">Z-710</strain>
    </source>
</reference>
<sequence>MLLTFLLVGCSVNINIGLNSKRYETTKELKAAYYEGIKLDVLTSTGDVTVENWDEDMVFIEAIITGIASTEEAAESNAYNTEIEIDSDDKRIKIRSKVPKNMDRSSGATVAYNIKIPKDFGGTFKSSTGKIDIASATNDLSISTSTGDVIISDLKGDLDIKTSTGDVYLGSVNGNLKQRASTGDLTIEYLNGTVDVAASTGKFNGKLELTGKNNKIQSSTGDIKVSLINPALRLRADTSTGRIDIGELDLKSVTLKDRKIEGVLNSEDGTLKITTSTGDIAINVK</sequence>
<dbReference type="RefSeq" id="WP_353894023.1">
    <property type="nucleotide sequence ID" value="NZ_CP159485.1"/>
</dbReference>
<dbReference type="PANTHER" id="PTHR34094">
    <property type="match status" value="1"/>
</dbReference>
<proteinExistence type="predicted"/>
<evidence type="ECO:0000313" key="1">
    <source>
        <dbReference type="EMBL" id="XCI29475.1"/>
    </source>
</evidence>
<dbReference type="EMBL" id="CP159485">
    <property type="protein sequence ID" value="XCI29475.1"/>
    <property type="molecule type" value="Genomic_DNA"/>
</dbReference>
<dbReference type="AlphaFoldDB" id="A0AAU8HVS8"/>
<organism evidence="1">
    <name type="scientific">Proteinivorax hydrogeniformans</name>
    <dbReference type="NCBI Taxonomy" id="1826727"/>
    <lineage>
        <taxon>Bacteria</taxon>
        <taxon>Bacillati</taxon>
        <taxon>Bacillota</taxon>
        <taxon>Clostridia</taxon>
        <taxon>Eubacteriales</taxon>
        <taxon>Proteinivoracaceae</taxon>
        <taxon>Proteinivorax</taxon>
    </lineage>
</organism>
<accession>A0AAU8HVS8</accession>
<gene>
    <name evidence="1" type="ORF">PRVXH_000796</name>
</gene>